<dbReference type="SMART" id="SM00220">
    <property type="entry name" value="S_TKc"/>
    <property type="match status" value="1"/>
</dbReference>
<dbReference type="SUPFAM" id="SSF48371">
    <property type="entry name" value="ARM repeat"/>
    <property type="match status" value="2"/>
</dbReference>
<dbReference type="Gene3D" id="1.25.10.10">
    <property type="entry name" value="Leucine-rich Repeat Variant"/>
    <property type="match status" value="1"/>
</dbReference>
<dbReference type="GO" id="GO:0005737">
    <property type="term" value="C:cytoplasm"/>
    <property type="evidence" value="ECO:0007669"/>
    <property type="project" value="UniProtKB-ARBA"/>
</dbReference>
<feature type="region of interest" description="Disordered" evidence="13">
    <location>
        <begin position="269"/>
        <end position="319"/>
    </location>
</feature>
<evidence type="ECO:0000256" key="5">
    <source>
        <dbReference type="ARBA" id="ARBA00022679"/>
    </source>
</evidence>
<sequence length="1500" mass="165311">MDRYHVLECIGEGSFGRVHRGRKRYTGRTVALKFISKSDKSDRAFQNLKKEIEIMKSLNHPNIIGIVDAFETPKEMVAVTEYAEGDLFQILEDDKCLPENVIQSIAAQLVSALYYLHANRILHRDMKPQNILLGHGGVVKLCDFGFARAMSFNTLVLTSIKGTPLYMAPEIVEERPYDHTADLWALGCILYELAVGTPPFYTNSIIQLVKMITNNKVRWTDKMSPMFKSFLAGLLEKDSKRRLQWPDLLLHPFVADLVNVSPMTKQLKSPFTQPLTASQSLEKERQTQMKARPMSSRILRTLSKDSTNTRPEVTPSAASKPLIDRQATITETKNVVALLPSSPPPPTRGQTVEVSEALVSWLGCLSRWDLELWEALGRVREGSRPASATDAQALAGRLVSPEALVARTGVVWDLVLMCDTRFVSSLCATLGKATWWAHLLAGELPPSLSAPTPTQAAQHLEAIVAVVSNVITVECNVLVLADFYERTNIPTFFIQLLAELLKKESFLSVSFIAVPPLTIGIGLFIAQLQFCPIQQSWSQNPLLRVVFTVNAYFVSEVAHTPDPPQSAQATYVGVGLKLLQLVPSLLCLTRDTDFIRGEQTILCLRYFLECLRKWPNSVISQFLSAAISDCTSSIDVLLQFPSIGRTSKGSLALSTYPALLQRTREHADGIREKVIIILALLTDPLRYERDPTAQQVFAALPQQMASYIGSRLCDRHMKEYLQTLVCAIRETNVCTLAASILYECMQNAPSLAILLTSDDSGYIDNLMGILEFLLQETEPKTVRLIEIAILSLSCAIMLLRSVPNSISVKVKKLSSLFTHSQLPNHAAAMGLLLGEMMHHQPLIPVVEARDLARVLLLVLSSPLVQSRDARERLLTAARPSSSISASCSSIATIATAVGCASQSEEEAAAVLFGLPQTPWPRDKGWLDGLFHLVHCSSAHPHMWTSLLKRLLEGQVWSRLWPTIGQVLDMSARHHQRGNRTALLDWRLLSPTGLLHVLQLALKLVEKEPRLLLHSLRDETSDVLACLNFLLSLPKTHHSSDSGSFVDISHSAVNILDFPLNAKNTAEYLPVILPAFATGGTLTALGQLAIFLAKTSEKTSSTISDHERDAGRCFFEVASWGLAPNMGTNAEHPFVVSLWGDPTERRWCASDYLSDQSQLIEPFIESILAVIKTTEGNINPSSVISLKGFVELVVGSLRSSDRMLFESACKFLTHLFFKVIESHGPSNATASSAFTQSRDQAQALLQQLVFAIVSIEDSEKSNPVLKQMLAQGQPLPGILWSLSALVSTFAVFENAHTPLASNLPALSVFATSSFTALQGHDYLGSSNAAARYYALTLLAFVSRWAASKPDSALIGTIENLLSVDHNPAIRVAACGFFECQVMNALETGSVVETRMLSCLLESGCTDSSLDVQEAALGAMRRIFEVNPTLKQKFLQTSILQRLIVQYSTATQQAQRPGLLQRLFANRNHPQTSTAATQSTNSFVQESILRHLSALCELEKPQ</sequence>
<reference evidence="17" key="1">
    <citation type="submission" date="2016-04" db="UniProtKB">
        <authorList>
            <consortium name="WormBaseParasite"/>
        </authorList>
    </citation>
    <scope>IDENTIFICATION</scope>
</reference>
<dbReference type="CDD" id="cd14002">
    <property type="entry name" value="STKc_STK36"/>
    <property type="match status" value="1"/>
</dbReference>
<feature type="binding site" evidence="12">
    <location>
        <position position="33"/>
    </location>
    <ligand>
        <name>ATP</name>
        <dbReference type="ChEBI" id="CHEBI:30616"/>
    </ligand>
</feature>
<keyword evidence="9" id="KW-0206">Cytoskeleton</keyword>
<dbReference type="InterPro" id="IPR017441">
    <property type="entry name" value="Protein_kinase_ATP_BS"/>
</dbReference>
<dbReference type="InterPro" id="IPR011989">
    <property type="entry name" value="ARM-like"/>
</dbReference>
<dbReference type="WBParaSite" id="TASK_0000349301-mRNA-1">
    <property type="protein sequence ID" value="TASK_0000349301-mRNA-1"/>
    <property type="gene ID" value="TASK_0000349301"/>
</dbReference>
<dbReference type="Proteomes" id="UP000282613">
    <property type="component" value="Unassembled WGS sequence"/>
</dbReference>
<keyword evidence="16" id="KW-1185">Reference proteome</keyword>
<evidence type="ECO:0000256" key="13">
    <source>
        <dbReference type="SAM" id="MobiDB-lite"/>
    </source>
</evidence>
<dbReference type="OrthoDB" id="266718at2759"/>
<dbReference type="InterPro" id="IPR008271">
    <property type="entry name" value="Ser/Thr_kinase_AS"/>
</dbReference>
<evidence type="ECO:0000313" key="17">
    <source>
        <dbReference type="WBParaSite" id="TASK_0000349301-mRNA-1"/>
    </source>
</evidence>
<evidence type="ECO:0000259" key="14">
    <source>
        <dbReference type="PROSITE" id="PS50011"/>
    </source>
</evidence>
<dbReference type="Pfam" id="PF00069">
    <property type="entry name" value="Pkinase"/>
    <property type="match status" value="1"/>
</dbReference>
<evidence type="ECO:0000256" key="3">
    <source>
        <dbReference type="ARBA" id="ARBA00022490"/>
    </source>
</evidence>
<evidence type="ECO:0000313" key="16">
    <source>
        <dbReference type="Proteomes" id="UP000282613"/>
    </source>
</evidence>
<keyword evidence="7" id="KW-0418">Kinase</keyword>
<evidence type="ECO:0000256" key="8">
    <source>
        <dbReference type="ARBA" id="ARBA00022840"/>
    </source>
</evidence>
<dbReference type="InterPro" id="IPR011009">
    <property type="entry name" value="Kinase-like_dom_sf"/>
</dbReference>
<dbReference type="PROSITE" id="PS50011">
    <property type="entry name" value="PROTEIN_KINASE_DOM"/>
    <property type="match status" value="1"/>
</dbReference>
<evidence type="ECO:0000256" key="11">
    <source>
        <dbReference type="ARBA" id="ARBA00048679"/>
    </source>
</evidence>
<keyword evidence="3" id="KW-0963">Cytoplasm</keyword>
<comment type="catalytic activity">
    <reaction evidence="10">
        <text>L-threonyl-[protein] + ATP = O-phospho-L-threonyl-[protein] + ADP + H(+)</text>
        <dbReference type="Rhea" id="RHEA:46608"/>
        <dbReference type="Rhea" id="RHEA-COMP:11060"/>
        <dbReference type="Rhea" id="RHEA-COMP:11605"/>
        <dbReference type="ChEBI" id="CHEBI:15378"/>
        <dbReference type="ChEBI" id="CHEBI:30013"/>
        <dbReference type="ChEBI" id="CHEBI:30616"/>
        <dbReference type="ChEBI" id="CHEBI:61977"/>
        <dbReference type="ChEBI" id="CHEBI:456216"/>
        <dbReference type="EC" id="2.7.11.1"/>
    </reaction>
</comment>
<comment type="subcellular location">
    <subcellularLocation>
        <location evidence="1">Cytoplasm</location>
        <location evidence="1">Cytoskeleton</location>
    </subcellularLocation>
</comment>
<feature type="domain" description="Protein kinase" evidence="14">
    <location>
        <begin position="4"/>
        <end position="254"/>
    </location>
</feature>
<name>A0A158R7A8_TAEAS</name>
<dbReference type="FunFam" id="1.10.510.10:FF:000292">
    <property type="entry name" value="Serine/threonine-protein kinase 36"/>
    <property type="match status" value="1"/>
</dbReference>
<dbReference type="EMBL" id="UYRS01018301">
    <property type="protein sequence ID" value="VDK31902.1"/>
    <property type="molecule type" value="Genomic_DNA"/>
</dbReference>
<dbReference type="PROSITE" id="PS00107">
    <property type="entry name" value="PROTEIN_KINASE_ATP"/>
    <property type="match status" value="1"/>
</dbReference>
<gene>
    <name evidence="15" type="ORF">TASK_LOCUS3494</name>
</gene>
<proteinExistence type="predicted"/>
<feature type="compositionally biased region" description="Polar residues" evidence="13">
    <location>
        <begin position="269"/>
        <end position="280"/>
    </location>
</feature>
<dbReference type="PANTHER" id="PTHR22983:SF6">
    <property type="entry name" value="SERINE_THREONINE-PROTEIN KINASE 36"/>
    <property type="match status" value="1"/>
</dbReference>
<dbReference type="EC" id="2.7.11.1" evidence="2"/>
<evidence type="ECO:0000256" key="2">
    <source>
        <dbReference type="ARBA" id="ARBA00012513"/>
    </source>
</evidence>
<evidence type="ECO:0000256" key="12">
    <source>
        <dbReference type="PROSITE-ProRule" id="PRU10141"/>
    </source>
</evidence>
<keyword evidence="4" id="KW-0723">Serine/threonine-protein kinase</keyword>
<evidence type="ECO:0000256" key="6">
    <source>
        <dbReference type="ARBA" id="ARBA00022741"/>
    </source>
</evidence>
<evidence type="ECO:0000256" key="1">
    <source>
        <dbReference type="ARBA" id="ARBA00004245"/>
    </source>
</evidence>
<accession>A0A158R7A8</accession>
<dbReference type="InterPro" id="IPR016024">
    <property type="entry name" value="ARM-type_fold"/>
</dbReference>
<dbReference type="GO" id="GO:0004674">
    <property type="term" value="F:protein serine/threonine kinase activity"/>
    <property type="evidence" value="ECO:0007669"/>
    <property type="project" value="UniProtKB-KW"/>
</dbReference>
<dbReference type="STRING" id="60517.A0A158R7A8"/>
<dbReference type="GO" id="GO:0005524">
    <property type="term" value="F:ATP binding"/>
    <property type="evidence" value="ECO:0007669"/>
    <property type="project" value="UniProtKB-UniRule"/>
</dbReference>
<protein>
    <recommendedName>
        <fullName evidence="2">non-specific serine/threonine protein kinase</fullName>
        <ecNumber evidence="2">2.7.11.1</ecNumber>
    </recommendedName>
</protein>
<comment type="catalytic activity">
    <reaction evidence="11">
        <text>L-seryl-[protein] + ATP = O-phospho-L-seryl-[protein] + ADP + H(+)</text>
        <dbReference type="Rhea" id="RHEA:17989"/>
        <dbReference type="Rhea" id="RHEA-COMP:9863"/>
        <dbReference type="Rhea" id="RHEA-COMP:11604"/>
        <dbReference type="ChEBI" id="CHEBI:15378"/>
        <dbReference type="ChEBI" id="CHEBI:29999"/>
        <dbReference type="ChEBI" id="CHEBI:30616"/>
        <dbReference type="ChEBI" id="CHEBI:83421"/>
        <dbReference type="ChEBI" id="CHEBI:456216"/>
        <dbReference type="EC" id="2.7.11.1"/>
    </reaction>
</comment>
<evidence type="ECO:0000256" key="7">
    <source>
        <dbReference type="ARBA" id="ARBA00022777"/>
    </source>
</evidence>
<dbReference type="Gene3D" id="1.10.510.10">
    <property type="entry name" value="Transferase(Phosphotransferase) domain 1"/>
    <property type="match status" value="1"/>
</dbReference>
<dbReference type="PANTHER" id="PTHR22983">
    <property type="entry name" value="PROTEIN KINASE RELATED"/>
    <property type="match status" value="1"/>
</dbReference>
<dbReference type="SUPFAM" id="SSF56112">
    <property type="entry name" value="Protein kinase-like (PK-like)"/>
    <property type="match status" value="1"/>
</dbReference>
<reference evidence="15 16" key="2">
    <citation type="submission" date="2018-11" db="EMBL/GenBank/DDBJ databases">
        <authorList>
            <consortium name="Pathogen Informatics"/>
        </authorList>
    </citation>
    <scope>NUCLEOTIDE SEQUENCE [LARGE SCALE GENOMIC DNA]</scope>
</reference>
<keyword evidence="5" id="KW-0808">Transferase</keyword>
<evidence type="ECO:0000256" key="9">
    <source>
        <dbReference type="ARBA" id="ARBA00023212"/>
    </source>
</evidence>
<dbReference type="GO" id="GO:0007224">
    <property type="term" value="P:smoothened signaling pathway"/>
    <property type="evidence" value="ECO:0007669"/>
    <property type="project" value="TreeGrafter"/>
</dbReference>
<keyword evidence="6 12" id="KW-0547">Nucleotide-binding</keyword>
<evidence type="ECO:0000256" key="4">
    <source>
        <dbReference type="ARBA" id="ARBA00022527"/>
    </source>
</evidence>
<dbReference type="InterPro" id="IPR000719">
    <property type="entry name" value="Prot_kinase_dom"/>
</dbReference>
<dbReference type="GO" id="GO:0005856">
    <property type="term" value="C:cytoskeleton"/>
    <property type="evidence" value="ECO:0007669"/>
    <property type="project" value="UniProtKB-SubCell"/>
</dbReference>
<organism evidence="17">
    <name type="scientific">Taenia asiatica</name>
    <name type="common">Asian tapeworm</name>
    <dbReference type="NCBI Taxonomy" id="60517"/>
    <lineage>
        <taxon>Eukaryota</taxon>
        <taxon>Metazoa</taxon>
        <taxon>Spiralia</taxon>
        <taxon>Lophotrochozoa</taxon>
        <taxon>Platyhelminthes</taxon>
        <taxon>Cestoda</taxon>
        <taxon>Eucestoda</taxon>
        <taxon>Cyclophyllidea</taxon>
        <taxon>Taeniidae</taxon>
        <taxon>Taenia</taxon>
    </lineage>
</organism>
<keyword evidence="8 12" id="KW-0067">ATP-binding</keyword>
<evidence type="ECO:0000256" key="10">
    <source>
        <dbReference type="ARBA" id="ARBA00047899"/>
    </source>
</evidence>
<dbReference type="PROSITE" id="PS00108">
    <property type="entry name" value="PROTEIN_KINASE_ST"/>
    <property type="match status" value="1"/>
</dbReference>
<evidence type="ECO:0000313" key="15">
    <source>
        <dbReference type="EMBL" id="VDK31902.1"/>
    </source>
</evidence>